<proteinExistence type="predicted"/>
<gene>
    <name evidence="1" type="ORF">UU85_C0004G0118</name>
</gene>
<dbReference type="Proteomes" id="UP000034256">
    <property type="component" value="Unassembled WGS sequence"/>
</dbReference>
<reference evidence="1 2" key="1">
    <citation type="journal article" date="2015" name="Nature">
        <title>rRNA introns, odd ribosomes, and small enigmatic genomes across a large radiation of phyla.</title>
        <authorList>
            <person name="Brown C.T."/>
            <person name="Hug L.A."/>
            <person name="Thomas B.C."/>
            <person name="Sharon I."/>
            <person name="Castelle C.J."/>
            <person name="Singh A."/>
            <person name="Wilkins M.J."/>
            <person name="Williams K.H."/>
            <person name="Banfield J.F."/>
        </authorList>
    </citation>
    <scope>NUCLEOTIDE SEQUENCE [LARGE SCALE GENOMIC DNA]</scope>
</reference>
<organism evidence="1 2">
    <name type="scientific">Candidatus Wolfebacteria bacterium GW2011_GWA2_42_10</name>
    <dbReference type="NCBI Taxonomy" id="1619004"/>
    <lineage>
        <taxon>Bacteria</taxon>
        <taxon>Candidatus Wolfeibacteriota</taxon>
    </lineage>
</organism>
<name>A0A0G0XKD1_9BACT</name>
<evidence type="ECO:0000313" key="2">
    <source>
        <dbReference type="Proteomes" id="UP000034256"/>
    </source>
</evidence>
<evidence type="ECO:0000313" key="1">
    <source>
        <dbReference type="EMBL" id="KKS25359.1"/>
    </source>
</evidence>
<accession>A0A0G0XKD1</accession>
<protein>
    <submittedName>
        <fullName evidence="1">Uncharacterized protein</fullName>
    </submittedName>
</protein>
<sequence>MLDQRLDQREDFYLYTGILPGMMVPPKVIYLRRKEVCPRKNCEFGKDCKGLEHGRVTKMECNLWELIRMYGGGEK</sequence>
<dbReference type="AlphaFoldDB" id="A0A0G0XKD1"/>
<dbReference type="EMBL" id="LCCF01000004">
    <property type="protein sequence ID" value="KKS25359.1"/>
    <property type="molecule type" value="Genomic_DNA"/>
</dbReference>
<comment type="caution">
    <text evidence="1">The sequence shown here is derived from an EMBL/GenBank/DDBJ whole genome shotgun (WGS) entry which is preliminary data.</text>
</comment>